<dbReference type="Pfam" id="PF01797">
    <property type="entry name" value="Y1_Tnp"/>
    <property type="match status" value="1"/>
</dbReference>
<dbReference type="InterPro" id="IPR002686">
    <property type="entry name" value="Transposase_17"/>
</dbReference>
<evidence type="ECO:0000313" key="2">
    <source>
        <dbReference type="EMBL" id="SNS28710.1"/>
    </source>
</evidence>
<evidence type="ECO:0000259" key="1">
    <source>
        <dbReference type="SMART" id="SM01321"/>
    </source>
</evidence>
<reference evidence="2 3" key="1">
    <citation type="submission" date="2017-06" db="EMBL/GenBank/DDBJ databases">
        <authorList>
            <person name="Kim H.J."/>
            <person name="Triplett B.A."/>
        </authorList>
    </citation>
    <scope>NUCLEOTIDE SEQUENCE [LARGE SCALE GENOMIC DNA]</scope>
    <source>
        <strain evidence="2 3">DSM 18704</strain>
    </source>
</reference>
<keyword evidence="3" id="KW-1185">Reference proteome</keyword>
<dbReference type="InterPro" id="IPR036515">
    <property type="entry name" value="Transposase_17_sf"/>
</dbReference>
<dbReference type="SUPFAM" id="SSF143422">
    <property type="entry name" value="Transposase IS200-like"/>
    <property type="match status" value="1"/>
</dbReference>
<dbReference type="GO" id="GO:0006313">
    <property type="term" value="P:DNA transposition"/>
    <property type="evidence" value="ECO:0007669"/>
    <property type="project" value="InterPro"/>
</dbReference>
<name>A0A239D8Q6_9BACT</name>
<dbReference type="RefSeq" id="WP_089406652.1">
    <property type="nucleotide sequence ID" value="NZ_FZOU01000001.1"/>
</dbReference>
<dbReference type="InterPro" id="IPR052715">
    <property type="entry name" value="RAYT_transposase"/>
</dbReference>
<organism evidence="2 3">
    <name type="scientific">Granulicella rosea</name>
    <dbReference type="NCBI Taxonomy" id="474952"/>
    <lineage>
        <taxon>Bacteria</taxon>
        <taxon>Pseudomonadati</taxon>
        <taxon>Acidobacteriota</taxon>
        <taxon>Terriglobia</taxon>
        <taxon>Terriglobales</taxon>
        <taxon>Acidobacteriaceae</taxon>
        <taxon>Granulicella</taxon>
    </lineage>
</organism>
<dbReference type="EMBL" id="FZOU01000001">
    <property type="protein sequence ID" value="SNS28710.1"/>
    <property type="molecule type" value="Genomic_DNA"/>
</dbReference>
<proteinExistence type="predicted"/>
<dbReference type="PANTHER" id="PTHR36966">
    <property type="entry name" value="REP-ASSOCIATED TYROSINE TRANSPOSASE"/>
    <property type="match status" value="1"/>
</dbReference>
<evidence type="ECO:0000313" key="3">
    <source>
        <dbReference type="Proteomes" id="UP000198356"/>
    </source>
</evidence>
<feature type="domain" description="Transposase IS200-like" evidence="1">
    <location>
        <begin position="4"/>
        <end position="114"/>
    </location>
</feature>
<dbReference type="SMART" id="SM01321">
    <property type="entry name" value="Y1_Tnp"/>
    <property type="match status" value="1"/>
</dbReference>
<dbReference type="AlphaFoldDB" id="A0A239D8Q6"/>
<dbReference type="NCBIfam" id="NF047646">
    <property type="entry name" value="REP_Tyr_transpos"/>
    <property type="match status" value="1"/>
</dbReference>
<dbReference type="PANTHER" id="PTHR36966:SF1">
    <property type="entry name" value="REP-ASSOCIATED TYROSINE TRANSPOSASE"/>
    <property type="match status" value="1"/>
</dbReference>
<protein>
    <submittedName>
        <fullName evidence="2">Putative transposase</fullName>
    </submittedName>
</protein>
<gene>
    <name evidence="2" type="ORF">SAMN05421770_101347</name>
</gene>
<accession>A0A239D8Q6</accession>
<dbReference type="GO" id="GO:0043565">
    <property type="term" value="F:sequence-specific DNA binding"/>
    <property type="evidence" value="ECO:0007669"/>
    <property type="project" value="TreeGrafter"/>
</dbReference>
<dbReference type="GO" id="GO:0004803">
    <property type="term" value="F:transposase activity"/>
    <property type="evidence" value="ECO:0007669"/>
    <property type="project" value="InterPro"/>
</dbReference>
<dbReference type="Gene3D" id="3.30.70.1290">
    <property type="entry name" value="Transposase IS200-like"/>
    <property type="match status" value="1"/>
</dbReference>
<dbReference type="OrthoDB" id="9794403at2"/>
<dbReference type="Proteomes" id="UP000198356">
    <property type="component" value="Unassembled WGS sequence"/>
</dbReference>
<sequence>MRQRPQTYALTAVSHQRRQTFQRAANAELLIDTLFRYRDQGRYLLHGFVVMPDHLHVLATPEEPIEKMAQLIKGGYSFAMRKQYPGEVWQTGYHAHRVTDGEDYRNQLSYITNNPVKRRLVDYPYVHTRFMDRIDPTPAVWAT</sequence>